<dbReference type="Proteomes" id="UP001174909">
    <property type="component" value="Unassembled WGS sequence"/>
</dbReference>
<sequence>MPRRIDRINELLRSEISHLIAREIKDPRVAGVISITEVVASNDLRSARVFVSVMGRHSDRQSALDGIRSAASFLRRELRDRVNLKHTPHLTFVLDDSIEEGDRILRLMDDFTPEEFAAAYLERKEPRRRVRAPDGTKGQ</sequence>
<dbReference type="InterPro" id="IPR020053">
    <property type="entry name" value="Ribosome-bd_factorA_CS"/>
</dbReference>
<dbReference type="AlphaFoldDB" id="A0AA35WF12"/>
<dbReference type="GO" id="GO:0005829">
    <property type="term" value="C:cytosol"/>
    <property type="evidence" value="ECO:0007669"/>
    <property type="project" value="TreeGrafter"/>
</dbReference>
<reference evidence="1" key="1">
    <citation type="submission" date="2023-03" db="EMBL/GenBank/DDBJ databases">
        <authorList>
            <person name="Steffen K."/>
            <person name="Cardenas P."/>
        </authorList>
    </citation>
    <scope>NUCLEOTIDE SEQUENCE</scope>
</reference>
<dbReference type="Gene3D" id="3.30.300.20">
    <property type="match status" value="1"/>
</dbReference>
<dbReference type="InterPro" id="IPR015946">
    <property type="entry name" value="KH_dom-like_a/b"/>
</dbReference>
<gene>
    <name evidence="1" type="ORF">GBAR_LOCUS11458</name>
</gene>
<dbReference type="GO" id="GO:0006364">
    <property type="term" value="P:rRNA processing"/>
    <property type="evidence" value="ECO:0007669"/>
    <property type="project" value="InterPro"/>
</dbReference>
<dbReference type="Pfam" id="PF02033">
    <property type="entry name" value="RBFA"/>
    <property type="match status" value="1"/>
</dbReference>
<dbReference type="InterPro" id="IPR000238">
    <property type="entry name" value="RbfA"/>
</dbReference>
<dbReference type="InterPro" id="IPR023799">
    <property type="entry name" value="RbfA_dom_sf"/>
</dbReference>
<dbReference type="SUPFAM" id="SSF89919">
    <property type="entry name" value="Ribosome-binding factor A, RbfA"/>
    <property type="match status" value="1"/>
</dbReference>
<keyword evidence="2" id="KW-1185">Reference proteome</keyword>
<name>A0AA35WF12_GEOBA</name>
<dbReference type="NCBIfam" id="TIGR00082">
    <property type="entry name" value="rbfA"/>
    <property type="match status" value="1"/>
</dbReference>
<organism evidence="1 2">
    <name type="scientific">Geodia barretti</name>
    <name type="common">Barrett's horny sponge</name>
    <dbReference type="NCBI Taxonomy" id="519541"/>
    <lineage>
        <taxon>Eukaryota</taxon>
        <taxon>Metazoa</taxon>
        <taxon>Porifera</taxon>
        <taxon>Demospongiae</taxon>
        <taxon>Heteroscleromorpha</taxon>
        <taxon>Tetractinellida</taxon>
        <taxon>Astrophorina</taxon>
        <taxon>Geodiidae</taxon>
        <taxon>Geodia</taxon>
    </lineage>
</organism>
<dbReference type="PANTHER" id="PTHR33515:SF1">
    <property type="entry name" value="RIBOSOME-BINDING FACTOR A, CHLOROPLASTIC-RELATED"/>
    <property type="match status" value="1"/>
</dbReference>
<protein>
    <submittedName>
        <fullName evidence="1">Ribosome-binding factor A</fullName>
    </submittedName>
</protein>
<proteinExistence type="inferred from homology"/>
<accession>A0AA35WF12</accession>
<dbReference type="PANTHER" id="PTHR33515">
    <property type="entry name" value="RIBOSOME-BINDING FACTOR A, CHLOROPLASTIC-RELATED"/>
    <property type="match status" value="1"/>
</dbReference>
<comment type="caution">
    <text evidence="1">The sequence shown here is derived from an EMBL/GenBank/DDBJ whole genome shotgun (WGS) entry which is preliminary data.</text>
</comment>
<dbReference type="GO" id="GO:0043024">
    <property type="term" value="F:ribosomal small subunit binding"/>
    <property type="evidence" value="ECO:0007669"/>
    <property type="project" value="TreeGrafter"/>
</dbReference>
<dbReference type="PROSITE" id="PS01319">
    <property type="entry name" value="RBFA"/>
    <property type="match status" value="1"/>
</dbReference>
<dbReference type="EMBL" id="CASHTH010001721">
    <property type="protein sequence ID" value="CAI8018998.1"/>
    <property type="molecule type" value="Genomic_DNA"/>
</dbReference>
<evidence type="ECO:0000313" key="2">
    <source>
        <dbReference type="Proteomes" id="UP001174909"/>
    </source>
</evidence>
<evidence type="ECO:0000313" key="1">
    <source>
        <dbReference type="EMBL" id="CAI8018998.1"/>
    </source>
</evidence>
<dbReference type="HAMAP" id="MF_00003">
    <property type="entry name" value="RbfA"/>
    <property type="match status" value="1"/>
</dbReference>